<evidence type="ECO:0000313" key="1">
    <source>
        <dbReference type="EMBL" id="MPM92079.1"/>
    </source>
</evidence>
<proteinExistence type="predicted"/>
<accession>A0A645DS30</accession>
<dbReference type="AlphaFoldDB" id="A0A645DS30"/>
<organism evidence="1">
    <name type="scientific">bioreactor metagenome</name>
    <dbReference type="NCBI Taxonomy" id="1076179"/>
    <lineage>
        <taxon>unclassified sequences</taxon>
        <taxon>metagenomes</taxon>
        <taxon>ecological metagenomes</taxon>
    </lineage>
</organism>
<dbReference type="EMBL" id="VSSQ01039060">
    <property type="protein sequence ID" value="MPM92079.1"/>
    <property type="molecule type" value="Genomic_DNA"/>
</dbReference>
<sequence length="258" mass="28962">MQVGTRRMLDRIADKRQHKIAGSIHAAVEIDGGDERLKGVGQNRRAGPPAVMLLTTPKQQVPTQFNLLSKACQRRLADEGRADLGQFTLRHLAVTENIVGNNQRQHRITQKFLPFVVGRNLTALVGIGRMGERNFKIIEVFKLITDNLLELLHDSFLLLAFQTGDALLYLVADVALNTELCLTDRIFKGFAVRAAVRLDDRLCGTQNRRAAVFLIVHRALEFVQLPGNKQRAELCRGVGREHTFEHTTEKARKTLGQL</sequence>
<reference evidence="1" key="1">
    <citation type="submission" date="2019-08" db="EMBL/GenBank/DDBJ databases">
        <authorList>
            <person name="Kucharzyk K."/>
            <person name="Murdoch R.W."/>
            <person name="Higgins S."/>
            <person name="Loffler F."/>
        </authorList>
    </citation>
    <scope>NUCLEOTIDE SEQUENCE</scope>
</reference>
<gene>
    <name evidence="1" type="ORF">SDC9_139213</name>
</gene>
<comment type="caution">
    <text evidence="1">The sequence shown here is derived from an EMBL/GenBank/DDBJ whole genome shotgun (WGS) entry which is preliminary data.</text>
</comment>
<name>A0A645DS30_9ZZZZ</name>
<protein>
    <submittedName>
        <fullName evidence="1">Uncharacterized protein</fullName>
    </submittedName>
</protein>